<dbReference type="InParanoid" id="G8ZMX2"/>
<reference evidence="8 9" key="1">
    <citation type="journal article" date="2011" name="Proc. Natl. Acad. Sci. U.S.A.">
        <title>Evolutionary erosion of yeast sex chromosomes by mating-type switching accidents.</title>
        <authorList>
            <person name="Gordon J.L."/>
            <person name="Armisen D."/>
            <person name="Proux-Wera E."/>
            <person name="Oheigeartaigh S.S."/>
            <person name="Byrne K.P."/>
            <person name="Wolfe K.H."/>
        </authorList>
    </citation>
    <scope>NUCLEOTIDE SEQUENCE [LARGE SCALE GENOMIC DNA]</scope>
    <source>
        <strain evidence="9">ATCC 10662 / CBS 1146 / NBRC 0425 / NCYC 2629 / NRRL Y-866</strain>
    </source>
</reference>
<dbReference type="PANTHER" id="PTHR12830:SF9">
    <property type="entry name" value="ANAPHASE-PROMOTING COMPLEX SUBUNIT 5"/>
    <property type="match status" value="1"/>
</dbReference>
<dbReference type="STRING" id="1076872.G8ZMX2"/>
<dbReference type="KEGG" id="tdl:TDEL_0A06340"/>
<accession>G8ZMX2</accession>
<proteinExistence type="inferred from homology"/>
<name>G8ZMX2_TORDE</name>
<dbReference type="InterPro" id="IPR037679">
    <property type="entry name" value="Apc5"/>
</dbReference>
<keyword evidence="9" id="KW-1185">Reference proteome</keyword>
<feature type="domain" description="Anaphase-promoting complex subunit 5" evidence="7">
    <location>
        <begin position="275"/>
        <end position="364"/>
    </location>
</feature>
<keyword evidence="6" id="KW-0131">Cell cycle</keyword>
<evidence type="ECO:0000256" key="1">
    <source>
        <dbReference type="ARBA" id="ARBA00007450"/>
    </source>
</evidence>
<dbReference type="InterPro" id="IPR026000">
    <property type="entry name" value="Apc5_dom"/>
</dbReference>
<dbReference type="PANTHER" id="PTHR12830">
    <property type="entry name" value="ANAPHASE-PROMOTING COMPLEX SUBUNIT 5"/>
    <property type="match status" value="1"/>
</dbReference>
<evidence type="ECO:0000256" key="6">
    <source>
        <dbReference type="ARBA" id="ARBA00023306"/>
    </source>
</evidence>
<evidence type="ECO:0000313" key="9">
    <source>
        <dbReference type="Proteomes" id="UP000005627"/>
    </source>
</evidence>
<dbReference type="GO" id="GO:0031145">
    <property type="term" value="P:anaphase-promoting complex-dependent catabolic process"/>
    <property type="evidence" value="ECO:0007669"/>
    <property type="project" value="EnsemblFungi"/>
</dbReference>
<dbReference type="GO" id="GO:0070979">
    <property type="term" value="P:protein K11-linked ubiquitination"/>
    <property type="evidence" value="ECO:0007669"/>
    <property type="project" value="TreeGrafter"/>
</dbReference>
<keyword evidence="5" id="KW-0833">Ubl conjugation pathway</keyword>
<dbReference type="RefSeq" id="XP_003679177.1">
    <property type="nucleotide sequence ID" value="XM_003679129.1"/>
</dbReference>
<dbReference type="GO" id="GO:0006325">
    <property type="term" value="P:chromatin organization"/>
    <property type="evidence" value="ECO:0007669"/>
    <property type="project" value="EnsemblFungi"/>
</dbReference>
<dbReference type="GeneID" id="11503227"/>
<dbReference type="eggNOG" id="ENOG502R07C">
    <property type="taxonomic scope" value="Eukaryota"/>
</dbReference>
<dbReference type="GO" id="GO:0005680">
    <property type="term" value="C:anaphase-promoting complex"/>
    <property type="evidence" value="ECO:0007669"/>
    <property type="project" value="EnsemblFungi"/>
</dbReference>
<organism evidence="8 9">
    <name type="scientific">Torulaspora delbrueckii</name>
    <name type="common">Yeast</name>
    <name type="synonym">Candida colliculosa</name>
    <dbReference type="NCBI Taxonomy" id="4950"/>
    <lineage>
        <taxon>Eukaryota</taxon>
        <taxon>Fungi</taxon>
        <taxon>Dikarya</taxon>
        <taxon>Ascomycota</taxon>
        <taxon>Saccharomycotina</taxon>
        <taxon>Saccharomycetes</taxon>
        <taxon>Saccharomycetales</taxon>
        <taxon>Saccharomycetaceae</taxon>
        <taxon>Torulaspora</taxon>
    </lineage>
</organism>
<dbReference type="Proteomes" id="UP000005627">
    <property type="component" value="Chromosome 1"/>
</dbReference>
<dbReference type="OrthoDB" id="2504561at2759"/>
<dbReference type="Pfam" id="PF12862">
    <property type="entry name" value="ANAPC5"/>
    <property type="match status" value="1"/>
</dbReference>
<sequence>MRGQPHLKVTNSLAPYDVCILTLIYFYCFDKQRIPAKIFITLISPTISTPDVNPILEKDFETSIIQRPLLPVLEPLVTYLIGADERDLAIKLVSFLWSMKSLDVVIQLLKTLKTECLTKDFRHMRKDAQDSRVRRVTKRSLIGAYLDKCLIKCQVGEFEDREALWNVLRKYMSVFQRTSTWDDIKESVTEVSFRFMPTAGQHNQDDEMFSFFQRLCQDNQYHGSGDMMIGSSHLQALLNWEIMLMSQGNSSASQDIHDILSMLTLNEITHFPAVHVFRYLESISSNCYQAAVDALHNYFDYMLTQNDENCFHISLLCLATFHARLNDCPAAIKAFEEATKVARENKDTETLNLIMIWVVDFIERNPEYSNHFQVTVDQIVKYLRSCSDSESSLVFEHAYKFESLLLMMENGSTTLVLESAFKYLVIALQRLELGSGTGSAFGHLSRIWENLGYTQISKVYNGFAQVEVKPIDEIEVAYESLSKKDYGQVARTLVKLKSPNVVYEQRKQMMLLDVRYHIALEDYSEGMKKIYQSINENDAGVVDSRWKFRFELEKCQVMLKCNVAMRGLATLTELLSRSLSTENPLQFSECLVLLCEILNEAGKLAECRSLIISNLPMLLQFPSLEEKIVEIMKVTHDTSPPVGGAFP</sequence>
<evidence type="ECO:0000256" key="2">
    <source>
        <dbReference type="ARBA" id="ARBA00016066"/>
    </source>
</evidence>
<protein>
    <recommendedName>
        <fullName evidence="2">Anaphase-promoting complex subunit 5</fullName>
    </recommendedName>
</protein>
<dbReference type="GO" id="GO:0045842">
    <property type="term" value="P:positive regulation of mitotic metaphase/anaphase transition"/>
    <property type="evidence" value="ECO:0007669"/>
    <property type="project" value="TreeGrafter"/>
</dbReference>
<evidence type="ECO:0000259" key="7">
    <source>
        <dbReference type="Pfam" id="PF12862"/>
    </source>
</evidence>
<dbReference type="GO" id="GO:0061630">
    <property type="term" value="F:ubiquitin protein ligase activity"/>
    <property type="evidence" value="ECO:0007669"/>
    <property type="project" value="EnsemblFungi"/>
</dbReference>
<keyword evidence="4" id="KW-0498">Mitosis</keyword>
<evidence type="ECO:0000256" key="3">
    <source>
        <dbReference type="ARBA" id="ARBA00022618"/>
    </source>
</evidence>
<evidence type="ECO:0000256" key="5">
    <source>
        <dbReference type="ARBA" id="ARBA00022786"/>
    </source>
</evidence>
<gene>
    <name evidence="8" type="primary">TDEL0A06340</name>
    <name evidence="8" type="ORF">TDEL_0A06340</name>
</gene>
<dbReference type="FunCoup" id="G8ZMX2">
    <property type="interactions" value="222"/>
</dbReference>
<dbReference type="AlphaFoldDB" id="G8ZMX2"/>
<keyword evidence="3" id="KW-0132">Cell division</keyword>
<comment type="similarity">
    <text evidence="1">Belongs to the APC5 family.</text>
</comment>
<dbReference type="EMBL" id="HE616742">
    <property type="protein sequence ID" value="CCE89966.1"/>
    <property type="molecule type" value="Genomic_DNA"/>
</dbReference>
<dbReference type="GO" id="GO:0051301">
    <property type="term" value="P:cell division"/>
    <property type="evidence" value="ECO:0007669"/>
    <property type="project" value="UniProtKB-KW"/>
</dbReference>
<evidence type="ECO:0000313" key="8">
    <source>
        <dbReference type="EMBL" id="CCE89966.1"/>
    </source>
</evidence>
<dbReference type="HOGENOM" id="CLU_416912_0_0_1"/>
<evidence type="ECO:0000256" key="4">
    <source>
        <dbReference type="ARBA" id="ARBA00022776"/>
    </source>
</evidence>